<dbReference type="PROSITE" id="PS51186">
    <property type="entry name" value="GNAT"/>
    <property type="match status" value="2"/>
</dbReference>
<gene>
    <name evidence="2" type="ORF">SAMN05216258_11620</name>
</gene>
<dbReference type="InterPro" id="IPR016181">
    <property type="entry name" value="Acyl_CoA_acyltransferase"/>
</dbReference>
<dbReference type="InterPro" id="IPR051531">
    <property type="entry name" value="N-acetyltransferase"/>
</dbReference>
<dbReference type="PANTHER" id="PTHR43792">
    <property type="entry name" value="GNAT FAMILY, PUTATIVE (AFU_ORTHOLOGUE AFUA_3G00765)-RELATED-RELATED"/>
    <property type="match status" value="1"/>
</dbReference>
<dbReference type="EMBL" id="FOQH01000016">
    <property type="protein sequence ID" value="SFJ18639.1"/>
    <property type="molecule type" value="Genomic_DNA"/>
</dbReference>
<dbReference type="GO" id="GO:0016747">
    <property type="term" value="F:acyltransferase activity, transferring groups other than amino-acyl groups"/>
    <property type="evidence" value="ECO:0007669"/>
    <property type="project" value="InterPro"/>
</dbReference>
<feature type="domain" description="N-acetyltransferase" evidence="1">
    <location>
        <begin position="11"/>
        <end position="164"/>
    </location>
</feature>
<keyword evidence="2" id="KW-0808">Transferase</keyword>
<dbReference type="RefSeq" id="WP_092865605.1">
    <property type="nucleotide sequence ID" value="NZ_FOQH01000016.1"/>
</dbReference>
<dbReference type="SUPFAM" id="SSF55729">
    <property type="entry name" value="Acyl-CoA N-acyltransferases (Nat)"/>
    <property type="match status" value="2"/>
</dbReference>
<organism evidence="2 3">
    <name type="scientific">Albimonas pacifica</name>
    <dbReference type="NCBI Taxonomy" id="1114924"/>
    <lineage>
        <taxon>Bacteria</taxon>
        <taxon>Pseudomonadati</taxon>
        <taxon>Pseudomonadota</taxon>
        <taxon>Alphaproteobacteria</taxon>
        <taxon>Rhodobacterales</taxon>
        <taxon>Paracoccaceae</taxon>
        <taxon>Albimonas</taxon>
    </lineage>
</organism>
<evidence type="ECO:0000313" key="2">
    <source>
        <dbReference type="EMBL" id="SFJ18639.1"/>
    </source>
</evidence>
<dbReference type="Proteomes" id="UP000199377">
    <property type="component" value="Unassembled WGS sequence"/>
</dbReference>
<dbReference type="Gene3D" id="3.40.630.30">
    <property type="match status" value="2"/>
</dbReference>
<keyword evidence="3" id="KW-1185">Reference proteome</keyword>
<dbReference type="OrthoDB" id="9804153at2"/>
<evidence type="ECO:0000259" key="1">
    <source>
        <dbReference type="PROSITE" id="PS51186"/>
    </source>
</evidence>
<sequence length="354" mass="37946">MVGTELLTPRLRLRLPTPGDAERLAALSTDPEVARMTTRIPYPNSAEAVREALVAMALAGEVVRVIDDGEARGLCSIAPDGALGWWLGREARGRGYATEAARALLAHAFGVMRKERVTARVFADNAPSIRVLAKLGFRVTGAERSFSLGRGAAADGHVMELARDRWALSQLFSLVTPRLVLAPMTAADAAELAALTDLETARNTLTVHHPMTPAEAEARIAARRFRNRPGFAVGVRLDGRLVGELGLSAPGADGLCDVMMWFGAQWRRRGLCSEALAAFLPHVMDRFGLQTLRAEAFEDNIGSLAVLSRFGFAADGVELGTAPARDEIAMVRRMTLAREALSAALAACPERNAA</sequence>
<proteinExistence type="predicted"/>
<dbReference type="AlphaFoldDB" id="A0A1I3PB37"/>
<dbReference type="STRING" id="1114924.SAMN05216258_11620"/>
<reference evidence="2 3" key="1">
    <citation type="submission" date="2016-10" db="EMBL/GenBank/DDBJ databases">
        <authorList>
            <person name="de Groot N.N."/>
        </authorList>
    </citation>
    <scope>NUCLEOTIDE SEQUENCE [LARGE SCALE GENOMIC DNA]</scope>
    <source>
        <strain evidence="2 3">CGMCC 1.11030</strain>
    </source>
</reference>
<accession>A0A1I3PB37</accession>
<dbReference type="Pfam" id="PF13302">
    <property type="entry name" value="Acetyltransf_3"/>
    <property type="match status" value="2"/>
</dbReference>
<feature type="domain" description="N-acetyltransferase" evidence="1">
    <location>
        <begin position="179"/>
        <end position="335"/>
    </location>
</feature>
<dbReference type="InterPro" id="IPR000182">
    <property type="entry name" value="GNAT_dom"/>
</dbReference>
<protein>
    <submittedName>
        <fullName evidence="2">Protein N-acetyltransferase, RimJ/RimL family</fullName>
    </submittedName>
</protein>
<evidence type="ECO:0000313" key="3">
    <source>
        <dbReference type="Proteomes" id="UP000199377"/>
    </source>
</evidence>
<name>A0A1I3PB37_9RHOB</name>